<gene>
    <name evidence="3" type="ORF">SAMN04488026_106919</name>
</gene>
<evidence type="ECO:0000313" key="4">
    <source>
        <dbReference type="Proteomes" id="UP000199382"/>
    </source>
</evidence>
<dbReference type="AlphaFoldDB" id="A0A1G9HMN2"/>
<sequence>MTKELGIAISELHSAIAAIDPAEIDTACSAIATARRVVLYGCGREGLQLRGLAMRLHHLGREVAMHGDMAAPPVSAGDLFVASAGPGELSTVTDLMRVAREAGANILFMTAEPQTPSAALATWVLTIPAQTMARDRMPGASRILPMESVYEGALFLLFEIMILKLREQLGVTPEAMRANHTNLE</sequence>
<dbReference type="InterPro" id="IPR017552">
    <property type="entry name" value="PHI/rmpB"/>
</dbReference>
<proteinExistence type="inferred from homology"/>
<name>A0A1G9HMN2_9RHOB</name>
<comment type="similarity">
    <text evidence="1">Belongs to the SIS family. PHI subfamily.</text>
</comment>
<dbReference type="GO" id="GO:1901135">
    <property type="term" value="P:carbohydrate derivative metabolic process"/>
    <property type="evidence" value="ECO:0007669"/>
    <property type="project" value="InterPro"/>
</dbReference>
<dbReference type="EMBL" id="FNEK01000069">
    <property type="protein sequence ID" value="SDL14199.1"/>
    <property type="molecule type" value="Genomic_DNA"/>
</dbReference>
<dbReference type="GO" id="GO:0097367">
    <property type="term" value="F:carbohydrate derivative binding"/>
    <property type="evidence" value="ECO:0007669"/>
    <property type="project" value="InterPro"/>
</dbReference>
<dbReference type="Pfam" id="PF01380">
    <property type="entry name" value="SIS"/>
    <property type="match status" value="1"/>
</dbReference>
<evidence type="ECO:0000256" key="1">
    <source>
        <dbReference type="ARBA" id="ARBA00009235"/>
    </source>
</evidence>
<dbReference type="RefSeq" id="WP_170844705.1">
    <property type="nucleotide sequence ID" value="NZ_FNEK01000069.1"/>
</dbReference>
<accession>A0A1G9HMN2</accession>
<keyword evidence="3" id="KW-0413">Isomerase</keyword>
<dbReference type="Gene3D" id="3.40.50.10490">
    <property type="entry name" value="Glucose-6-phosphate isomerase like protein, domain 1"/>
    <property type="match status" value="1"/>
</dbReference>
<organism evidence="3 4">
    <name type="scientific">Aliiruegeria lutimaris</name>
    <dbReference type="NCBI Taxonomy" id="571298"/>
    <lineage>
        <taxon>Bacteria</taxon>
        <taxon>Pseudomonadati</taxon>
        <taxon>Pseudomonadota</taxon>
        <taxon>Alphaproteobacteria</taxon>
        <taxon>Rhodobacterales</taxon>
        <taxon>Roseobacteraceae</taxon>
        <taxon>Aliiruegeria</taxon>
    </lineage>
</organism>
<protein>
    <submittedName>
        <fullName evidence="3">3-hexulose-6-phosphate isomerase</fullName>
    </submittedName>
</protein>
<dbReference type="SUPFAM" id="SSF53697">
    <property type="entry name" value="SIS domain"/>
    <property type="match status" value="1"/>
</dbReference>
<dbReference type="Proteomes" id="UP000199382">
    <property type="component" value="Unassembled WGS sequence"/>
</dbReference>
<dbReference type="GO" id="GO:0016853">
    <property type="term" value="F:isomerase activity"/>
    <property type="evidence" value="ECO:0007669"/>
    <property type="project" value="UniProtKB-KW"/>
</dbReference>
<dbReference type="PANTHER" id="PTHR43443">
    <property type="entry name" value="3-HEXULOSE-6-PHOSPHATE ISOMERASE"/>
    <property type="match status" value="1"/>
</dbReference>
<evidence type="ECO:0000313" key="3">
    <source>
        <dbReference type="EMBL" id="SDL14199.1"/>
    </source>
</evidence>
<dbReference type="STRING" id="571298.SAMN04488026_106919"/>
<keyword evidence="4" id="KW-1185">Reference proteome</keyword>
<dbReference type="InterPro" id="IPR001347">
    <property type="entry name" value="SIS_dom"/>
</dbReference>
<dbReference type="PANTHER" id="PTHR43443:SF1">
    <property type="entry name" value="3-HEXULOSE-6-PHOSPHATE ISOMERASE"/>
    <property type="match status" value="1"/>
</dbReference>
<dbReference type="InterPro" id="IPR046348">
    <property type="entry name" value="SIS_dom_sf"/>
</dbReference>
<reference evidence="3 4" key="1">
    <citation type="submission" date="2016-10" db="EMBL/GenBank/DDBJ databases">
        <authorList>
            <person name="de Groot N.N."/>
        </authorList>
    </citation>
    <scope>NUCLEOTIDE SEQUENCE [LARGE SCALE GENOMIC DNA]</scope>
    <source>
        <strain evidence="3 4">DSM 25294</strain>
    </source>
</reference>
<feature type="domain" description="SIS" evidence="2">
    <location>
        <begin position="27"/>
        <end position="171"/>
    </location>
</feature>
<evidence type="ECO:0000259" key="2">
    <source>
        <dbReference type="PROSITE" id="PS51464"/>
    </source>
</evidence>
<dbReference type="PROSITE" id="PS51464">
    <property type="entry name" value="SIS"/>
    <property type="match status" value="1"/>
</dbReference>